<evidence type="ECO:0000256" key="1">
    <source>
        <dbReference type="ARBA" id="ARBA00001974"/>
    </source>
</evidence>
<dbReference type="Pfam" id="PF13183">
    <property type="entry name" value="Fer4_8"/>
    <property type="match status" value="1"/>
</dbReference>
<dbReference type="Gene3D" id="1.10.45.10">
    <property type="entry name" value="Vanillyl-alcohol Oxidase, Chain A, domain 4"/>
    <property type="match status" value="1"/>
</dbReference>
<keyword evidence="7" id="KW-0411">Iron-sulfur</keyword>
<keyword evidence="11" id="KW-1185">Reference proteome</keyword>
<dbReference type="InterPro" id="IPR016166">
    <property type="entry name" value="FAD-bd_PCMH"/>
</dbReference>
<dbReference type="InterPro" id="IPR036318">
    <property type="entry name" value="FAD-bd_PCMH-like_sf"/>
</dbReference>
<evidence type="ECO:0000256" key="2">
    <source>
        <dbReference type="ARBA" id="ARBA00022630"/>
    </source>
</evidence>
<dbReference type="EMBL" id="VOXD01000047">
    <property type="protein sequence ID" value="TXF85427.1"/>
    <property type="molecule type" value="Genomic_DNA"/>
</dbReference>
<sequence>MPATTTDWNDLSEKLTGDLHCDEAHRILYATDASVYRELPQAVAFPRSEEDIVACVAFAAEKGIALTPRAGGTSLAGQATGGGLVVDVSRYLTKIVEINTTEGYAIVEPGVIRDQLNDALRPLGYWFGPNTSTANRCTMAGMFGNNSCGSTSITVGSTREHVLAARVVLSDATVHSFGAGTQVPGEVSKEQGPNSPCLRRANQFLAQTLHEAPTRNKVRAAFPKAGVSRRNTGYALDILLSQAPFTKGGPAYNLCALLAGSEGTLGFTTQMKVRILPLPPAGTAILALHFNTVRAAMRATQEVMRHQPFMCELMDDTILNLARENPQQRRNAAFVVGNPRALLLVEFRAETNDLATEKARSVAESPVMTNDLAAYAAPVMTGAQQAAVVWNLRAAGLGILGNMVGDAKAVACIEDTAVALPDLADYIHDVGELMDFYSQNVVYYAHAGAGELHLRPVLNLKTTAGQQDFYKITRDVARLVKQYGGSLSGEHGDGRVRAPFLPELLGDEVYALLVELKQAFDPQGIFNPGKIVEAPPMLNDLRYVADAPTPEYQTILNFDQDGGLLRAAEKCNGSGDCRKMSGGAMCPSYRALRSEQHCTRGRANTMREVLTQNQHNDPFAHPALAEAIDLCLSCKACTSECPSSVDMTNLKAEYLHQRGSFSLRSRMIGANEHLYALGGKIPRLSNWLLEALGPVVKKVMGVAPGRSLPAFPQQSLRSWYKQQASPPAADNARTIYLFGDEFVNLQDPQVGRATILLLQRLGYSVVWPDHATSGRAQLSKGLLRGAQKRALSNVNTFAPLVTDEHPLVGIEPSAVLGFRDEYPKLLRQQDARKAEALAAHVYTLDEFLFREFTAGRIGPDNFGDLPLDLVLHVHCHEKALGDKGKCAAALSLPPNFNVRLLDSGCCGMAGSFGYEAEHFELSKTIAEQSLLNDLKDVPPTTCVVASGTSCRHQLKDLGNRQAISTAEALLRSWGEGDSYE</sequence>
<dbReference type="GO" id="GO:0046872">
    <property type="term" value="F:metal ion binding"/>
    <property type="evidence" value="ECO:0007669"/>
    <property type="project" value="UniProtKB-KW"/>
</dbReference>
<dbReference type="InterPro" id="IPR016169">
    <property type="entry name" value="FAD-bd_PCMH_sub2"/>
</dbReference>
<dbReference type="InterPro" id="IPR016164">
    <property type="entry name" value="FAD-linked_Oxase-like_C"/>
</dbReference>
<dbReference type="SUPFAM" id="SSF56176">
    <property type="entry name" value="FAD-binding/transporter-associated domain-like"/>
    <property type="match status" value="1"/>
</dbReference>
<dbReference type="SUPFAM" id="SSF46548">
    <property type="entry name" value="alpha-helical ferredoxin"/>
    <property type="match status" value="1"/>
</dbReference>
<accession>A0A5C7FDP3</accession>
<evidence type="ECO:0000256" key="7">
    <source>
        <dbReference type="ARBA" id="ARBA00023014"/>
    </source>
</evidence>
<name>A0A5C7FDP3_9BACT</name>
<keyword evidence="2" id="KW-0285">Flavoprotein</keyword>
<dbReference type="GO" id="GO:0051536">
    <property type="term" value="F:iron-sulfur cluster binding"/>
    <property type="evidence" value="ECO:0007669"/>
    <property type="project" value="UniProtKB-KW"/>
</dbReference>
<evidence type="ECO:0000256" key="5">
    <source>
        <dbReference type="ARBA" id="ARBA00023002"/>
    </source>
</evidence>
<gene>
    <name evidence="10" type="ORF">FUA23_20665</name>
</gene>
<dbReference type="Gene3D" id="3.30.465.10">
    <property type="match status" value="1"/>
</dbReference>
<dbReference type="PROSITE" id="PS00198">
    <property type="entry name" value="4FE4S_FER_1"/>
    <property type="match status" value="1"/>
</dbReference>
<dbReference type="PANTHER" id="PTHR11748:SF119">
    <property type="entry name" value="D-2-HYDROXYGLUTARATE DEHYDROGENASE"/>
    <property type="match status" value="1"/>
</dbReference>
<dbReference type="GO" id="GO:0008720">
    <property type="term" value="F:D-lactate dehydrogenase (NAD+) activity"/>
    <property type="evidence" value="ECO:0007669"/>
    <property type="project" value="TreeGrafter"/>
</dbReference>
<evidence type="ECO:0000259" key="8">
    <source>
        <dbReference type="PROSITE" id="PS51379"/>
    </source>
</evidence>
<dbReference type="Gene3D" id="3.30.43.10">
    <property type="entry name" value="Uridine Diphospho-n-acetylenolpyruvylglucosamine Reductase, domain 2"/>
    <property type="match status" value="1"/>
</dbReference>
<evidence type="ECO:0000256" key="6">
    <source>
        <dbReference type="ARBA" id="ARBA00023004"/>
    </source>
</evidence>
<evidence type="ECO:0000256" key="4">
    <source>
        <dbReference type="ARBA" id="ARBA00022827"/>
    </source>
</evidence>
<reference evidence="10 11" key="1">
    <citation type="submission" date="2019-08" db="EMBL/GenBank/DDBJ databases">
        <title>Lewinella sp. strain SSH13 Genome sequencing and assembly.</title>
        <authorList>
            <person name="Kim I."/>
        </authorList>
    </citation>
    <scope>NUCLEOTIDE SEQUENCE [LARGE SCALE GENOMIC DNA]</scope>
    <source>
        <strain evidence="10 11">SSH13</strain>
    </source>
</reference>
<keyword evidence="3" id="KW-0479">Metal-binding</keyword>
<protein>
    <submittedName>
        <fullName evidence="10">FAD-binding protein</fullName>
    </submittedName>
</protein>
<feature type="domain" description="4Fe-4S ferredoxin-type" evidence="8">
    <location>
        <begin position="620"/>
        <end position="650"/>
    </location>
</feature>
<dbReference type="Gene3D" id="3.30.70.2740">
    <property type="match status" value="1"/>
</dbReference>
<dbReference type="PANTHER" id="PTHR11748">
    <property type="entry name" value="D-LACTATE DEHYDROGENASE"/>
    <property type="match status" value="1"/>
</dbReference>
<dbReference type="Pfam" id="PF01565">
    <property type="entry name" value="FAD_binding_4"/>
    <property type="match status" value="1"/>
</dbReference>
<evidence type="ECO:0000256" key="3">
    <source>
        <dbReference type="ARBA" id="ARBA00022723"/>
    </source>
</evidence>
<proteinExistence type="predicted"/>
<dbReference type="AlphaFoldDB" id="A0A5C7FDP3"/>
<dbReference type="Pfam" id="PF02913">
    <property type="entry name" value="FAD-oxidase_C"/>
    <property type="match status" value="1"/>
</dbReference>
<dbReference type="InterPro" id="IPR017896">
    <property type="entry name" value="4Fe4S_Fe-S-bd"/>
</dbReference>
<keyword evidence="6" id="KW-0408">Iron</keyword>
<dbReference type="RefSeq" id="WP_147932682.1">
    <property type="nucleotide sequence ID" value="NZ_VOXD01000047.1"/>
</dbReference>
<keyword evidence="4" id="KW-0274">FAD</keyword>
<dbReference type="GO" id="GO:1903457">
    <property type="term" value="P:lactate catabolic process"/>
    <property type="evidence" value="ECO:0007669"/>
    <property type="project" value="TreeGrafter"/>
</dbReference>
<comment type="caution">
    <text evidence="10">The sequence shown here is derived from an EMBL/GenBank/DDBJ whole genome shotgun (WGS) entry which is preliminary data.</text>
</comment>
<evidence type="ECO:0000313" key="11">
    <source>
        <dbReference type="Proteomes" id="UP000321907"/>
    </source>
</evidence>
<feature type="domain" description="FAD-binding PCMH-type" evidence="9">
    <location>
        <begin position="36"/>
        <end position="278"/>
    </location>
</feature>
<dbReference type="GO" id="GO:0071949">
    <property type="term" value="F:FAD binding"/>
    <property type="evidence" value="ECO:0007669"/>
    <property type="project" value="InterPro"/>
</dbReference>
<dbReference type="InterPro" id="IPR016171">
    <property type="entry name" value="Vanillyl_alc_oxidase_C-sub2"/>
</dbReference>
<comment type="cofactor">
    <cofactor evidence="1">
        <name>FAD</name>
        <dbReference type="ChEBI" id="CHEBI:57692"/>
    </cofactor>
</comment>
<dbReference type="InterPro" id="IPR004113">
    <property type="entry name" value="FAD-bd_oxidored_4_C"/>
</dbReference>
<dbReference type="InterPro" id="IPR016167">
    <property type="entry name" value="FAD-bd_PCMH_sub1"/>
</dbReference>
<dbReference type="PROSITE" id="PS51379">
    <property type="entry name" value="4FE4S_FER_2"/>
    <property type="match status" value="1"/>
</dbReference>
<evidence type="ECO:0000259" key="9">
    <source>
        <dbReference type="PROSITE" id="PS51387"/>
    </source>
</evidence>
<dbReference type="GO" id="GO:0004458">
    <property type="term" value="F:D-lactate dehydrogenase (cytochrome) activity"/>
    <property type="evidence" value="ECO:0007669"/>
    <property type="project" value="TreeGrafter"/>
</dbReference>
<dbReference type="InterPro" id="IPR006094">
    <property type="entry name" value="Oxid_FAD_bind_N"/>
</dbReference>
<dbReference type="PROSITE" id="PS51387">
    <property type="entry name" value="FAD_PCMH"/>
    <property type="match status" value="1"/>
</dbReference>
<dbReference type="InterPro" id="IPR017900">
    <property type="entry name" value="4Fe4S_Fe_S_CS"/>
</dbReference>
<dbReference type="SUPFAM" id="SSF55103">
    <property type="entry name" value="FAD-linked oxidases, C-terminal domain"/>
    <property type="match status" value="1"/>
</dbReference>
<keyword evidence="5" id="KW-0560">Oxidoreductase</keyword>
<organism evidence="10 11">
    <name type="scientific">Neolewinella aurantiaca</name>
    <dbReference type="NCBI Taxonomy" id="2602767"/>
    <lineage>
        <taxon>Bacteria</taxon>
        <taxon>Pseudomonadati</taxon>
        <taxon>Bacteroidota</taxon>
        <taxon>Saprospiria</taxon>
        <taxon>Saprospirales</taxon>
        <taxon>Lewinellaceae</taxon>
        <taxon>Neolewinella</taxon>
    </lineage>
</organism>
<dbReference type="Proteomes" id="UP000321907">
    <property type="component" value="Unassembled WGS sequence"/>
</dbReference>
<evidence type="ECO:0000313" key="10">
    <source>
        <dbReference type="EMBL" id="TXF85427.1"/>
    </source>
</evidence>
<dbReference type="OrthoDB" id="9767256at2"/>